<dbReference type="GO" id="GO:0008270">
    <property type="term" value="F:zinc ion binding"/>
    <property type="evidence" value="ECO:0007669"/>
    <property type="project" value="UniProtKB-KW"/>
</dbReference>
<protein>
    <submittedName>
        <fullName evidence="4">Vacuolar protein sorting-associated protein 8</fullName>
    </submittedName>
</protein>
<keyword evidence="1" id="KW-0863">Zinc-finger</keyword>
<dbReference type="InterPro" id="IPR057779">
    <property type="entry name" value="Znf_RING_Vps41"/>
</dbReference>
<gene>
    <name evidence="4" type="primary">VPS8_2</name>
    <name evidence="4" type="ORF">HK097_006028</name>
</gene>
<dbReference type="PANTHER" id="PTHR12616:SF8">
    <property type="entry name" value="VACUOLAR PROTEIN SORTING-ASSOCIATED PROTEIN 8 HOMOLOG"/>
    <property type="match status" value="1"/>
</dbReference>
<dbReference type="GO" id="GO:0006623">
    <property type="term" value="P:protein targeting to vacuole"/>
    <property type="evidence" value="ECO:0007669"/>
    <property type="project" value="InterPro"/>
</dbReference>
<keyword evidence="5" id="KW-1185">Reference proteome</keyword>
<reference evidence="4" key="1">
    <citation type="submission" date="2020-05" db="EMBL/GenBank/DDBJ databases">
        <title>Phylogenomic resolution of chytrid fungi.</title>
        <authorList>
            <person name="Stajich J.E."/>
            <person name="Amses K."/>
            <person name="Simmons R."/>
            <person name="Seto K."/>
            <person name="Myers J."/>
            <person name="Bonds A."/>
            <person name="Quandt C.A."/>
            <person name="Barry K."/>
            <person name="Liu P."/>
            <person name="Grigoriev I."/>
            <person name="Longcore J.E."/>
            <person name="James T.Y."/>
        </authorList>
    </citation>
    <scope>NUCLEOTIDE SEQUENCE</scope>
    <source>
        <strain evidence="4">JEL0318</strain>
    </source>
</reference>
<dbReference type="PROSITE" id="PS50089">
    <property type="entry name" value="ZF_RING_2"/>
    <property type="match status" value="1"/>
</dbReference>
<dbReference type="Proteomes" id="UP001212841">
    <property type="component" value="Unassembled WGS sequence"/>
</dbReference>
<dbReference type="Gene3D" id="3.30.40.10">
    <property type="entry name" value="Zinc/RING finger domain, C3HC4 (zinc finger)"/>
    <property type="match status" value="1"/>
</dbReference>
<comment type="caution">
    <text evidence="4">The sequence shown here is derived from an EMBL/GenBank/DDBJ whole genome shotgun (WGS) entry which is preliminary data.</text>
</comment>
<dbReference type="GO" id="GO:0005770">
    <property type="term" value="C:late endosome"/>
    <property type="evidence" value="ECO:0007669"/>
    <property type="project" value="TreeGrafter"/>
</dbReference>
<dbReference type="PANTHER" id="PTHR12616">
    <property type="entry name" value="VACUOLAR PROTEIN SORTING VPS41"/>
    <property type="match status" value="1"/>
</dbReference>
<keyword evidence="1" id="KW-0862">Zinc</keyword>
<sequence>MLESYVYERDVLGATNRVLARDVHGKQEKLERGRKRAVRPGRGQCGVCRRILHVRAMKEEERGERLVVFGCGHAFHGECLREELVRKGGGKADCCVVCFKKRREEAGGKGKGKGVSRSPEPVESDGKVSDVEARPENRFEHLD</sequence>
<dbReference type="InterPro" id="IPR013083">
    <property type="entry name" value="Znf_RING/FYVE/PHD"/>
</dbReference>
<evidence type="ECO:0000256" key="2">
    <source>
        <dbReference type="SAM" id="MobiDB-lite"/>
    </source>
</evidence>
<dbReference type="InterPro" id="IPR045111">
    <property type="entry name" value="Vps41/Vps8"/>
</dbReference>
<dbReference type="AlphaFoldDB" id="A0AAD5WYN7"/>
<evidence type="ECO:0000256" key="1">
    <source>
        <dbReference type="PROSITE-ProRule" id="PRU00175"/>
    </source>
</evidence>
<name>A0AAD5WYN7_9FUNG</name>
<keyword evidence="1" id="KW-0479">Metal-binding</keyword>
<dbReference type="GO" id="GO:0034058">
    <property type="term" value="P:endosomal vesicle fusion"/>
    <property type="evidence" value="ECO:0007669"/>
    <property type="project" value="TreeGrafter"/>
</dbReference>
<evidence type="ECO:0000313" key="4">
    <source>
        <dbReference type="EMBL" id="KAJ3028126.1"/>
    </source>
</evidence>
<feature type="domain" description="RING-type" evidence="3">
    <location>
        <begin position="45"/>
        <end position="98"/>
    </location>
</feature>
<dbReference type="SUPFAM" id="SSF57850">
    <property type="entry name" value="RING/U-box"/>
    <property type="match status" value="1"/>
</dbReference>
<dbReference type="GO" id="GO:0030897">
    <property type="term" value="C:HOPS complex"/>
    <property type="evidence" value="ECO:0007669"/>
    <property type="project" value="TreeGrafter"/>
</dbReference>
<dbReference type="Pfam" id="PF23555">
    <property type="entry name" value="zf-RING_Vps41"/>
    <property type="match status" value="1"/>
</dbReference>
<dbReference type="EMBL" id="JADGJD010002823">
    <property type="protein sequence ID" value="KAJ3028126.1"/>
    <property type="molecule type" value="Genomic_DNA"/>
</dbReference>
<proteinExistence type="predicted"/>
<evidence type="ECO:0000313" key="5">
    <source>
        <dbReference type="Proteomes" id="UP001212841"/>
    </source>
</evidence>
<dbReference type="InterPro" id="IPR001841">
    <property type="entry name" value="Znf_RING"/>
</dbReference>
<organism evidence="4 5">
    <name type="scientific">Rhizophlyctis rosea</name>
    <dbReference type="NCBI Taxonomy" id="64517"/>
    <lineage>
        <taxon>Eukaryota</taxon>
        <taxon>Fungi</taxon>
        <taxon>Fungi incertae sedis</taxon>
        <taxon>Chytridiomycota</taxon>
        <taxon>Chytridiomycota incertae sedis</taxon>
        <taxon>Chytridiomycetes</taxon>
        <taxon>Rhizophlyctidales</taxon>
        <taxon>Rhizophlyctidaceae</taxon>
        <taxon>Rhizophlyctis</taxon>
    </lineage>
</organism>
<feature type="compositionally biased region" description="Basic and acidic residues" evidence="2">
    <location>
        <begin position="124"/>
        <end position="143"/>
    </location>
</feature>
<feature type="region of interest" description="Disordered" evidence="2">
    <location>
        <begin position="104"/>
        <end position="143"/>
    </location>
</feature>
<feature type="non-terminal residue" evidence="4">
    <location>
        <position position="143"/>
    </location>
</feature>
<evidence type="ECO:0000259" key="3">
    <source>
        <dbReference type="PROSITE" id="PS50089"/>
    </source>
</evidence>
<accession>A0AAD5WYN7</accession>